<feature type="domain" description="Follistatin-like" evidence="2">
    <location>
        <begin position="261"/>
        <end position="285"/>
    </location>
</feature>
<evidence type="ECO:0000259" key="2">
    <source>
        <dbReference type="SMART" id="SM00274"/>
    </source>
</evidence>
<protein>
    <recommendedName>
        <fullName evidence="2">Follistatin-like domain-containing protein</fullName>
    </recommendedName>
</protein>
<feature type="domain" description="Follistatin-like" evidence="2">
    <location>
        <begin position="142"/>
        <end position="165"/>
    </location>
</feature>
<feature type="domain" description="Follistatin-like" evidence="2">
    <location>
        <begin position="59"/>
        <end position="82"/>
    </location>
</feature>
<comment type="caution">
    <text evidence="3">The sequence shown here is derived from an EMBL/GenBank/DDBJ whole genome shotgun (WGS) entry which is preliminary data.</text>
</comment>
<reference evidence="3" key="2">
    <citation type="submission" date="2020-11" db="EMBL/GenBank/DDBJ databases">
        <authorList>
            <person name="Cecchin M."/>
            <person name="Marcolungo L."/>
            <person name="Rossato M."/>
            <person name="Girolomoni L."/>
            <person name="Cosentino E."/>
            <person name="Cuine S."/>
            <person name="Li-Beisson Y."/>
            <person name="Delledonne M."/>
            <person name="Ballottari M."/>
        </authorList>
    </citation>
    <scope>NUCLEOTIDE SEQUENCE</scope>
    <source>
        <strain evidence="3">211/11P</strain>
        <tissue evidence="3">Whole cell</tissue>
    </source>
</reference>
<evidence type="ECO:0000313" key="4">
    <source>
        <dbReference type="Proteomes" id="UP001055712"/>
    </source>
</evidence>
<evidence type="ECO:0000313" key="3">
    <source>
        <dbReference type="EMBL" id="KAI3433727.1"/>
    </source>
</evidence>
<reference evidence="3" key="1">
    <citation type="journal article" date="2019" name="Plant J.">
        <title>Chlorella vulgaris genome assembly and annotation reveals the molecular basis for metabolic acclimation to high light conditions.</title>
        <authorList>
            <person name="Cecchin M."/>
            <person name="Marcolungo L."/>
            <person name="Rossato M."/>
            <person name="Girolomoni L."/>
            <person name="Cosentino E."/>
            <person name="Cuine S."/>
            <person name="Li-Beisson Y."/>
            <person name="Delledonne M."/>
            <person name="Ballottari M."/>
        </authorList>
    </citation>
    <scope>NUCLEOTIDE SEQUENCE</scope>
    <source>
        <strain evidence="3">211/11P</strain>
    </source>
</reference>
<dbReference type="EMBL" id="SIDB01000004">
    <property type="protein sequence ID" value="KAI3433727.1"/>
    <property type="molecule type" value="Genomic_DNA"/>
</dbReference>
<evidence type="ECO:0000256" key="1">
    <source>
        <dbReference type="SAM" id="SignalP"/>
    </source>
</evidence>
<proteinExistence type="predicted"/>
<dbReference type="SMART" id="SM00274">
    <property type="entry name" value="FOLN"/>
    <property type="match status" value="8"/>
</dbReference>
<feature type="chain" id="PRO_5038342941" description="Follistatin-like domain-containing protein" evidence="1">
    <location>
        <begin position="22"/>
        <end position="290"/>
    </location>
</feature>
<feature type="signal peptide" evidence="1">
    <location>
        <begin position="1"/>
        <end position="21"/>
    </location>
</feature>
<feature type="domain" description="Follistatin-like" evidence="2">
    <location>
        <begin position="85"/>
        <end position="108"/>
    </location>
</feature>
<name>A0A9D4YYL3_CHLVU</name>
<sequence length="290" mass="30442">MSRFSLLGVACGLLLVLGVRARDGDADASACAAILCAVNTSCEVNEAGEPECKELPPNPCAATTCVVGDVCFVNQSGEGECKPDPCAATSCVTGTYCTVTQEGEAVCEPGMTTMACELECEEGLVCTLQDDIPTCAEPLPDACAAVSCEQNHACMVDEEGNAGCVPVETVNNEAGGGGPNPCAFTTCLTGTICVAEGTKARCISACSTVRCRSGTTCKVNSRGMARCVRKPPRLTCKTVKCKAFQFCAMRGFPKRPRCISKCARTRCPRHLPRCIISKKNRPVCVRPKRG</sequence>
<dbReference type="OrthoDB" id="9446848at2759"/>
<feature type="domain" description="Follistatin-like" evidence="2">
    <location>
        <begin position="181"/>
        <end position="203"/>
    </location>
</feature>
<accession>A0A9D4YYL3</accession>
<keyword evidence="1" id="KW-0732">Signal</keyword>
<dbReference type="Proteomes" id="UP001055712">
    <property type="component" value="Unassembled WGS sequence"/>
</dbReference>
<feature type="domain" description="Follistatin-like" evidence="2">
    <location>
        <begin position="30"/>
        <end position="53"/>
    </location>
</feature>
<dbReference type="AlphaFoldDB" id="A0A9D4YYL3"/>
<feature type="domain" description="Follistatin-like" evidence="2">
    <location>
        <begin position="235"/>
        <end position="259"/>
    </location>
</feature>
<dbReference type="InterPro" id="IPR003645">
    <property type="entry name" value="Fol_N"/>
</dbReference>
<keyword evidence="4" id="KW-1185">Reference proteome</keyword>
<organism evidence="3 4">
    <name type="scientific">Chlorella vulgaris</name>
    <name type="common">Green alga</name>
    <dbReference type="NCBI Taxonomy" id="3077"/>
    <lineage>
        <taxon>Eukaryota</taxon>
        <taxon>Viridiplantae</taxon>
        <taxon>Chlorophyta</taxon>
        <taxon>core chlorophytes</taxon>
        <taxon>Trebouxiophyceae</taxon>
        <taxon>Chlorellales</taxon>
        <taxon>Chlorellaceae</taxon>
        <taxon>Chlorella clade</taxon>
        <taxon>Chlorella</taxon>
    </lineage>
</organism>
<feature type="domain" description="Follistatin-like" evidence="2">
    <location>
        <begin position="205"/>
        <end position="228"/>
    </location>
</feature>
<gene>
    <name evidence="3" type="ORF">D9Q98_003535</name>
</gene>